<proteinExistence type="predicted"/>
<evidence type="ECO:0000256" key="1">
    <source>
        <dbReference type="ARBA" id="ARBA00022612"/>
    </source>
</evidence>
<evidence type="ECO:0000313" key="3">
    <source>
        <dbReference type="EMBL" id="CAA9236294.1"/>
    </source>
</evidence>
<accession>A0A6J4HX40</accession>
<gene>
    <name evidence="3" type="ORF">AVDCRST_MAG77-1482</name>
</gene>
<evidence type="ECO:0000259" key="2">
    <source>
        <dbReference type="Pfam" id="PF17289"/>
    </source>
</evidence>
<sequence>MGTVTVGVDIGQKRDPTAIAVVELDQRTPTDDHHLARHLERLPLMTSYPDVAKRILEVARGVRERTRVAPHLYLDATGVGTPVVDVLRDAGYPGGITACYFTHGDRRTQEGSQVSIGKAWLVSRLQVLLQSQRLHLPITAEAQALARELQDYEIKIDQHANDTYGAFKVGTHDDLVTALGLAIQPKRPSARLVTW</sequence>
<organism evidence="3">
    <name type="scientific">uncultured Chloroflexota bacterium</name>
    <dbReference type="NCBI Taxonomy" id="166587"/>
    <lineage>
        <taxon>Bacteria</taxon>
        <taxon>Bacillati</taxon>
        <taxon>Chloroflexota</taxon>
        <taxon>environmental samples</taxon>
    </lineage>
</organism>
<dbReference type="EMBL" id="CADCTC010000083">
    <property type="protein sequence ID" value="CAA9236294.1"/>
    <property type="molecule type" value="Genomic_DNA"/>
</dbReference>
<name>A0A6J4HX40_9CHLR</name>
<dbReference type="Gene3D" id="3.30.420.240">
    <property type="match status" value="1"/>
</dbReference>
<keyword evidence="1" id="KW-1188">Viral release from host cell</keyword>
<feature type="domain" description="Terminase large subunit gp17-like C-terminal" evidence="2">
    <location>
        <begin position="6"/>
        <end position="184"/>
    </location>
</feature>
<dbReference type="Pfam" id="PF17289">
    <property type="entry name" value="Terminase_6C"/>
    <property type="match status" value="1"/>
</dbReference>
<protein>
    <recommendedName>
        <fullName evidence="2">Terminase large subunit gp17-like C-terminal domain-containing protein</fullName>
    </recommendedName>
</protein>
<reference evidence="3" key="1">
    <citation type="submission" date="2020-02" db="EMBL/GenBank/DDBJ databases">
        <authorList>
            <person name="Meier V. D."/>
        </authorList>
    </citation>
    <scope>NUCLEOTIDE SEQUENCE</scope>
    <source>
        <strain evidence="3">AVDCRST_MAG77</strain>
    </source>
</reference>
<dbReference type="AlphaFoldDB" id="A0A6J4HX40"/>
<dbReference type="InterPro" id="IPR035421">
    <property type="entry name" value="Terminase_6C"/>
</dbReference>